<dbReference type="STRING" id="999415.HMPREF9943_01015"/>
<dbReference type="CDD" id="cd02696">
    <property type="entry name" value="MurNAc-LAA"/>
    <property type="match status" value="1"/>
</dbReference>
<dbReference type="InterPro" id="IPR002508">
    <property type="entry name" value="MurNAc-LAA_cat"/>
</dbReference>
<organism evidence="4 5">
    <name type="scientific">Eggerthia catenaformis OT 569 = DSM 20559</name>
    <dbReference type="NCBI Taxonomy" id="999415"/>
    <lineage>
        <taxon>Bacteria</taxon>
        <taxon>Bacillati</taxon>
        <taxon>Bacillota</taxon>
        <taxon>Erysipelotrichia</taxon>
        <taxon>Erysipelotrichales</taxon>
        <taxon>Coprobacillaceae</taxon>
        <taxon>Eggerthia</taxon>
    </lineage>
</organism>
<dbReference type="InterPro" id="IPR050695">
    <property type="entry name" value="N-acetylmuramoyl_amidase_3"/>
</dbReference>
<sequence>MKKSHKLAALLITGTLLFGCSSVKKNKQDNQPVAETEKETEKKEDSRKEDTKKQEQENISPEKKKQEDIKKTEQKKSASKKTQPINNTKKEKKKTENTPKNKIIPNNKVVCIDPGHQAKGNLEKEPIGPGAKEYKAKVTYGATGNYTHKTESQLNLEVGLKLKSVLESRGYKVVMVRTSQNVNISNKERADIANNAHAGAFIRLHADSSTNHNTHGATGLAPKNNNPYLTSSVISGSQRLTRNVLNSMCKRTGAKNRGISYVNNMSGINWCKVPVALIEMGFMSNKTEDYLLSDSTYQYKIANGIADGIDAFLK</sequence>
<name>M2Q352_9FIRM</name>
<comment type="caution">
    <text evidence="4">The sequence shown here is derived from an EMBL/GenBank/DDBJ whole genome shotgun (WGS) entry which is preliminary data.</text>
</comment>
<evidence type="ECO:0000256" key="2">
    <source>
        <dbReference type="SAM" id="MobiDB-lite"/>
    </source>
</evidence>
<dbReference type="GO" id="GO:0008745">
    <property type="term" value="F:N-acetylmuramoyl-L-alanine amidase activity"/>
    <property type="evidence" value="ECO:0007669"/>
    <property type="project" value="InterPro"/>
</dbReference>
<accession>M2Q352</accession>
<dbReference type="Proteomes" id="UP000011758">
    <property type="component" value="Unassembled WGS sequence"/>
</dbReference>
<evidence type="ECO:0000313" key="4">
    <source>
        <dbReference type="EMBL" id="EMD16686.1"/>
    </source>
</evidence>
<gene>
    <name evidence="4" type="ORF">HMPREF9943_01015</name>
</gene>
<dbReference type="PROSITE" id="PS51257">
    <property type="entry name" value="PROKAR_LIPOPROTEIN"/>
    <property type="match status" value="1"/>
</dbReference>
<dbReference type="EMBL" id="AGEJ01000016">
    <property type="protein sequence ID" value="EMD16686.1"/>
    <property type="molecule type" value="Genomic_DNA"/>
</dbReference>
<reference evidence="4 5" key="1">
    <citation type="submission" date="2013-02" db="EMBL/GenBank/DDBJ databases">
        <title>The Genome Sequence of Lactobacillus catenaformis F0143.</title>
        <authorList>
            <consortium name="The Broad Institute Genome Sequencing Platform"/>
            <person name="Earl A."/>
            <person name="Ward D."/>
            <person name="Feldgarden M."/>
            <person name="Gevers D."/>
            <person name="Izard J."/>
            <person name="Blanton J.M."/>
            <person name="Mathney J."/>
            <person name="Dewhirst F.E."/>
            <person name="Young S.K."/>
            <person name="Zeng Q."/>
            <person name="Gargeya S."/>
            <person name="Fitzgerald M."/>
            <person name="Haas B."/>
            <person name="Abouelleil A."/>
            <person name="Alvarado L."/>
            <person name="Arachchi H.M."/>
            <person name="Berlin A."/>
            <person name="Chapman S.B."/>
            <person name="Gearin G."/>
            <person name="Goldberg J."/>
            <person name="Griggs A."/>
            <person name="Gujja S."/>
            <person name="Hansen M."/>
            <person name="Heiman D."/>
            <person name="Howarth C."/>
            <person name="Larimer J."/>
            <person name="Lui A."/>
            <person name="MacDonald P.J.P."/>
            <person name="McCowen C."/>
            <person name="Montmayeur A."/>
            <person name="Murphy C."/>
            <person name="Neiman D."/>
            <person name="Pearson M."/>
            <person name="Priest M."/>
            <person name="Roberts A."/>
            <person name="Saif S."/>
            <person name="Shea T."/>
            <person name="Sisk P."/>
            <person name="Stolte C."/>
            <person name="Sykes S."/>
            <person name="Wortman J."/>
            <person name="Nusbaum C."/>
            <person name="Birren B."/>
        </authorList>
    </citation>
    <scope>NUCLEOTIDE SEQUENCE [LARGE SCALE GENOMIC DNA]</scope>
    <source>
        <strain evidence="4 5">OT 569</strain>
    </source>
</reference>
<dbReference type="OrthoDB" id="43070at2"/>
<dbReference type="GO" id="GO:0009253">
    <property type="term" value="P:peptidoglycan catabolic process"/>
    <property type="evidence" value="ECO:0007669"/>
    <property type="project" value="InterPro"/>
</dbReference>
<dbReference type="BioCyc" id="ECAT999415-HMP:GTTI-1041-MONOMER"/>
<dbReference type="Pfam" id="PF01520">
    <property type="entry name" value="Amidase_3"/>
    <property type="match status" value="1"/>
</dbReference>
<dbReference type="GO" id="GO:0030288">
    <property type="term" value="C:outer membrane-bounded periplasmic space"/>
    <property type="evidence" value="ECO:0007669"/>
    <property type="project" value="TreeGrafter"/>
</dbReference>
<feature type="region of interest" description="Disordered" evidence="2">
    <location>
        <begin position="19"/>
        <end position="103"/>
    </location>
</feature>
<evidence type="ECO:0000259" key="3">
    <source>
        <dbReference type="SMART" id="SM00646"/>
    </source>
</evidence>
<dbReference type="RefSeq" id="WP_004802734.1">
    <property type="nucleotide sequence ID" value="NZ_KB446648.1"/>
</dbReference>
<dbReference type="PATRIC" id="fig|999415.3.peg.1027"/>
<proteinExistence type="predicted"/>
<dbReference type="PANTHER" id="PTHR30404">
    <property type="entry name" value="N-ACETYLMURAMOYL-L-ALANINE AMIDASE"/>
    <property type="match status" value="1"/>
</dbReference>
<dbReference type="SMART" id="SM00646">
    <property type="entry name" value="Ami_3"/>
    <property type="match status" value="1"/>
</dbReference>
<dbReference type="eggNOG" id="COG0860">
    <property type="taxonomic scope" value="Bacteria"/>
</dbReference>
<feature type="compositionally biased region" description="Basic and acidic residues" evidence="2">
    <location>
        <begin position="35"/>
        <end position="76"/>
    </location>
</feature>
<protein>
    <recommendedName>
        <fullName evidence="3">MurNAc-LAA domain-containing protein</fullName>
    </recommendedName>
</protein>
<dbReference type="SUPFAM" id="SSF53187">
    <property type="entry name" value="Zn-dependent exopeptidases"/>
    <property type="match status" value="1"/>
</dbReference>
<dbReference type="Gene3D" id="3.40.630.40">
    <property type="entry name" value="Zn-dependent exopeptidases"/>
    <property type="match status" value="1"/>
</dbReference>
<dbReference type="PANTHER" id="PTHR30404:SF0">
    <property type="entry name" value="N-ACETYLMURAMOYL-L-ALANINE AMIDASE AMIC"/>
    <property type="match status" value="1"/>
</dbReference>
<evidence type="ECO:0000313" key="5">
    <source>
        <dbReference type="Proteomes" id="UP000011758"/>
    </source>
</evidence>
<dbReference type="AlphaFoldDB" id="M2Q352"/>
<evidence type="ECO:0000256" key="1">
    <source>
        <dbReference type="ARBA" id="ARBA00022801"/>
    </source>
</evidence>
<keyword evidence="1" id="KW-0378">Hydrolase</keyword>
<keyword evidence="5" id="KW-1185">Reference proteome</keyword>
<feature type="domain" description="MurNAc-LAA" evidence="3">
    <location>
        <begin position="190"/>
        <end position="310"/>
    </location>
</feature>